<comment type="caution">
    <text evidence="2">The sequence shown here is derived from an EMBL/GenBank/DDBJ whole genome shotgun (WGS) entry which is preliminary data.</text>
</comment>
<dbReference type="STRING" id="858640.A3K86_19655"/>
<accession>A0A178K1G8</accession>
<sequence>MNKIKFIFLSSFLTINLLTISEVVANDLRFDVRSYTGASCSSSKRLSRIKAGVRGGAANGKRNNINRYHWTENYNNDKHLYIELEIPFSFHDNNPSPAECVRILKQEEKMRDFELEEKEYEIEMLKQQLASQELLLSQNTFVSN</sequence>
<reference evidence="2 3" key="1">
    <citation type="submission" date="2016-03" db="EMBL/GenBank/DDBJ databases">
        <title>Photobacterium proteolyticum sp. nov. a protease producing bacterium isolated from ocean sediments of Laizhou Bay.</title>
        <authorList>
            <person name="Li Y."/>
        </authorList>
    </citation>
    <scope>NUCLEOTIDE SEQUENCE [LARGE SCALE GENOMIC DNA]</scope>
    <source>
        <strain evidence="2 3">R-40508</strain>
    </source>
</reference>
<keyword evidence="1" id="KW-0175">Coiled coil</keyword>
<dbReference type="RefSeq" id="WP_068335424.1">
    <property type="nucleotide sequence ID" value="NZ_LVHF01000033.1"/>
</dbReference>
<dbReference type="EMBL" id="LVHF01000033">
    <property type="protein sequence ID" value="OAN11179.1"/>
    <property type="molecule type" value="Genomic_DNA"/>
</dbReference>
<evidence type="ECO:0000256" key="1">
    <source>
        <dbReference type="SAM" id="Coils"/>
    </source>
</evidence>
<organism evidence="2 3">
    <name type="scientific">Photobacterium jeanii</name>
    <dbReference type="NCBI Taxonomy" id="858640"/>
    <lineage>
        <taxon>Bacteria</taxon>
        <taxon>Pseudomonadati</taxon>
        <taxon>Pseudomonadota</taxon>
        <taxon>Gammaproteobacteria</taxon>
        <taxon>Vibrionales</taxon>
        <taxon>Vibrionaceae</taxon>
        <taxon>Photobacterium</taxon>
    </lineage>
</organism>
<dbReference type="Proteomes" id="UP000078503">
    <property type="component" value="Unassembled WGS sequence"/>
</dbReference>
<proteinExistence type="predicted"/>
<keyword evidence="3" id="KW-1185">Reference proteome</keyword>
<feature type="coiled-coil region" evidence="1">
    <location>
        <begin position="103"/>
        <end position="135"/>
    </location>
</feature>
<name>A0A178K1G8_9GAMM</name>
<gene>
    <name evidence="2" type="ORF">A3K86_19655</name>
</gene>
<protein>
    <submittedName>
        <fullName evidence="2">Uncharacterized protein</fullName>
    </submittedName>
</protein>
<evidence type="ECO:0000313" key="2">
    <source>
        <dbReference type="EMBL" id="OAN11179.1"/>
    </source>
</evidence>
<dbReference type="AlphaFoldDB" id="A0A178K1G8"/>
<evidence type="ECO:0000313" key="3">
    <source>
        <dbReference type="Proteomes" id="UP000078503"/>
    </source>
</evidence>